<evidence type="ECO:0000256" key="1">
    <source>
        <dbReference type="ARBA" id="ARBA00004123"/>
    </source>
</evidence>
<evidence type="ECO:0000256" key="5">
    <source>
        <dbReference type="ARBA" id="ARBA00038392"/>
    </source>
</evidence>
<gene>
    <name evidence="7" type="ORF">IE81DRAFT_276012</name>
</gene>
<dbReference type="EMBL" id="KZ819499">
    <property type="protein sequence ID" value="PWN39067.1"/>
    <property type="molecule type" value="Genomic_DNA"/>
</dbReference>
<dbReference type="PANTHER" id="PTHR11380:SF5">
    <property type="entry name" value="TRANSCRIPTION INITIATION FACTOR TFIID SUBUNIT 13"/>
    <property type="match status" value="1"/>
</dbReference>
<keyword evidence="7" id="KW-0648">Protein biosynthesis</keyword>
<evidence type="ECO:0000256" key="2">
    <source>
        <dbReference type="ARBA" id="ARBA00023015"/>
    </source>
</evidence>
<protein>
    <recommendedName>
        <fullName evidence="6">Transcription initiation factor TFIID subunit 13</fullName>
    </recommendedName>
</protein>
<proteinExistence type="inferred from homology"/>
<dbReference type="CDD" id="cd07978">
    <property type="entry name" value="HFD_TAF13"/>
    <property type="match status" value="1"/>
</dbReference>
<sequence>RGRRPYTHRGVFTKDLSRLMYAFGDNAFPDPSSVSVMEELLVDFITDLCHRARPSPFSVARGAMPVVEDVKMALRKEPKKLARVEELIFLDKVISDARKML</sequence>
<organism evidence="7 8">
    <name type="scientific">Ceraceosorus guamensis</name>
    <dbReference type="NCBI Taxonomy" id="1522189"/>
    <lineage>
        <taxon>Eukaryota</taxon>
        <taxon>Fungi</taxon>
        <taxon>Dikarya</taxon>
        <taxon>Basidiomycota</taxon>
        <taxon>Ustilaginomycotina</taxon>
        <taxon>Exobasidiomycetes</taxon>
        <taxon>Ceraceosorales</taxon>
        <taxon>Ceraceosoraceae</taxon>
        <taxon>Ceraceosorus</taxon>
    </lineage>
</organism>
<dbReference type="InterPro" id="IPR009072">
    <property type="entry name" value="Histone-fold"/>
</dbReference>
<keyword evidence="2" id="KW-0805">Transcription regulation</keyword>
<dbReference type="Pfam" id="PF02269">
    <property type="entry name" value="TFIID-18kDa"/>
    <property type="match status" value="1"/>
</dbReference>
<feature type="non-terminal residue" evidence="7">
    <location>
        <position position="101"/>
    </location>
</feature>
<dbReference type="GeneID" id="37033333"/>
<evidence type="ECO:0000256" key="4">
    <source>
        <dbReference type="ARBA" id="ARBA00023242"/>
    </source>
</evidence>
<reference evidence="7 8" key="1">
    <citation type="journal article" date="2018" name="Mol. Biol. Evol.">
        <title>Broad Genomic Sampling Reveals a Smut Pathogenic Ancestry of the Fungal Clade Ustilaginomycotina.</title>
        <authorList>
            <person name="Kijpornyongpan T."/>
            <person name="Mondo S.J."/>
            <person name="Barry K."/>
            <person name="Sandor L."/>
            <person name="Lee J."/>
            <person name="Lipzen A."/>
            <person name="Pangilinan J."/>
            <person name="LaButti K."/>
            <person name="Hainaut M."/>
            <person name="Henrissat B."/>
            <person name="Grigoriev I.V."/>
            <person name="Spatafora J.W."/>
            <person name="Aime M.C."/>
        </authorList>
    </citation>
    <scope>NUCLEOTIDE SEQUENCE [LARGE SCALE GENOMIC DNA]</scope>
    <source>
        <strain evidence="7 8">MCA 4658</strain>
    </source>
</reference>
<evidence type="ECO:0000313" key="7">
    <source>
        <dbReference type="EMBL" id="PWN39067.1"/>
    </source>
</evidence>
<evidence type="ECO:0000313" key="8">
    <source>
        <dbReference type="Proteomes" id="UP000245783"/>
    </source>
</evidence>
<comment type="subcellular location">
    <subcellularLocation>
        <location evidence="1">Nucleus</location>
    </subcellularLocation>
</comment>
<accession>A0A316VNC5</accession>
<comment type="similarity">
    <text evidence="5">Belongs to the TAF13 family.</text>
</comment>
<dbReference type="InParanoid" id="A0A316VNC5"/>
<evidence type="ECO:0000256" key="6">
    <source>
        <dbReference type="ARBA" id="ARBA00040136"/>
    </source>
</evidence>
<dbReference type="AlphaFoldDB" id="A0A316VNC5"/>
<dbReference type="Proteomes" id="UP000245783">
    <property type="component" value="Unassembled WGS sequence"/>
</dbReference>
<evidence type="ECO:0000256" key="3">
    <source>
        <dbReference type="ARBA" id="ARBA00023163"/>
    </source>
</evidence>
<keyword evidence="7" id="KW-0396">Initiation factor</keyword>
<dbReference type="FunCoup" id="A0A316VNC5">
    <property type="interactions" value="71"/>
</dbReference>
<dbReference type="InterPro" id="IPR003195">
    <property type="entry name" value="TFIID_TAF13"/>
</dbReference>
<keyword evidence="3" id="KW-0804">Transcription</keyword>
<dbReference type="GO" id="GO:0005669">
    <property type="term" value="C:transcription factor TFIID complex"/>
    <property type="evidence" value="ECO:0007669"/>
    <property type="project" value="TreeGrafter"/>
</dbReference>
<dbReference type="SUPFAM" id="SSF47113">
    <property type="entry name" value="Histone-fold"/>
    <property type="match status" value="1"/>
</dbReference>
<dbReference type="PANTHER" id="PTHR11380">
    <property type="entry name" value="TRANSCRIPTION INITIATION FACTOR TFIID/SUPT3-RELATED"/>
    <property type="match status" value="1"/>
</dbReference>
<feature type="non-terminal residue" evidence="7">
    <location>
        <position position="1"/>
    </location>
</feature>
<keyword evidence="8" id="KW-1185">Reference proteome</keyword>
<dbReference type="Gene3D" id="1.10.20.10">
    <property type="entry name" value="Histone, subunit A"/>
    <property type="match status" value="1"/>
</dbReference>
<name>A0A316VNC5_9BASI</name>
<dbReference type="GO" id="GO:0003743">
    <property type="term" value="F:translation initiation factor activity"/>
    <property type="evidence" value="ECO:0007669"/>
    <property type="project" value="UniProtKB-KW"/>
</dbReference>
<dbReference type="OrthoDB" id="10266074at2759"/>
<keyword evidence="4" id="KW-0539">Nucleus</keyword>
<dbReference type="GO" id="GO:0051123">
    <property type="term" value="P:RNA polymerase II preinitiation complex assembly"/>
    <property type="evidence" value="ECO:0007669"/>
    <property type="project" value="TreeGrafter"/>
</dbReference>
<dbReference type="GO" id="GO:0046982">
    <property type="term" value="F:protein heterodimerization activity"/>
    <property type="evidence" value="ECO:0007669"/>
    <property type="project" value="InterPro"/>
</dbReference>
<dbReference type="STRING" id="1522189.A0A316VNC5"/>
<dbReference type="RefSeq" id="XP_025366227.1">
    <property type="nucleotide sequence ID" value="XM_025511463.1"/>
</dbReference>